<protein>
    <submittedName>
        <fullName evidence="2">Uncharacterized protein</fullName>
    </submittedName>
</protein>
<feature type="transmembrane region" description="Helical" evidence="1">
    <location>
        <begin position="15"/>
        <end position="33"/>
    </location>
</feature>
<proteinExistence type="predicted"/>
<name>A0ABY1S674_CALBS</name>
<dbReference type="RefSeq" id="WP_015908939.1">
    <property type="nucleotide sequence ID" value="NZ_FUZJ01000001.1"/>
</dbReference>
<sequence length="48" mass="5476">MLKQMIAKLEKFPPIIRASLIFIGFGLLSLLAFKIGEFVGRLIYDILH</sequence>
<comment type="caution">
    <text evidence="2">The sequence shown here is derived from an EMBL/GenBank/DDBJ whole genome shotgun (WGS) entry which is preliminary data.</text>
</comment>
<dbReference type="Proteomes" id="UP000196803">
    <property type="component" value="Unassembled WGS sequence"/>
</dbReference>
<evidence type="ECO:0000313" key="2">
    <source>
        <dbReference type="EMBL" id="SMR91366.1"/>
    </source>
</evidence>
<evidence type="ECO:0000313" key="3">
    <source>
        <dbReference type="Proteomes" id="UP000196803"/>
    </source>
</evidence>
<dbReference type="GeneID" id="60596211"/>
<accession>A0ABY1S674</accession>
<dbReference type="EMBL" id="FXXC01000001">
    <property type="protein sequence ID" value="SMR91366.1"/>
    <property type="molecule type" value="Genomic_DNA"/>
</dbReference>
<organism evidence="2 3">
    <name type="scientific">Caldicellulosiruptor bescii</name>
    <name type="common">Anaerocellum thermophilum</name>
    <dbReference type="NCBI Taxonomy" id="31899"/>
    <lineage>
        <taxon>Bacteria</taxon>
        <taxon>Bacillati</taxon>
        <taxon>Bacillota</taxon>
        <taxon>Bacillota incertae sedis</taxon>
        <taxon>Caldicellulosiruptorales</taxon>
        <taxon>Caldicellulosiruptoraceae</taxon>
        <taxon>Caldicellulosiruptor</taxon>
    </lineage>
</organism>
<keyword evidence="1" id="KW-0472">Membrane</keyword>
<keyword evidence="3" id="KW-1185">Reference proteome</keyword>
<reference evidence="2 3" key="1">
    <citation type="submission" date="2017-05" db="EMBL/GenBank/DDBJ databases">
        <authorList>
            <person name="Varghese N."/>
            <person name="Submissions S."/>
        </authorList>
    </citation>
    <scope>NUCLEOTIDE SEQUENCE [LARGE SCALE GENOMIC DNA]</scope>
    <source>
        <strain evidence="2 3">MACB1020</strain>
    </source>
</reference>
<gene>
    <name evidence="2" type="ORF">SAMN05216240_0407</name>
</gene>
<keyword evidence="1" id="KW-0812">Transmembrane</keyword>
<keyword evidence="1" id="KW-1133">Transmembrane helix</keyword>
<evidence type="ECO:0000256" key="1">
    <source>
        <dbReference type="SAM" id="Phobius"/>
    </source>
</evidence>